<dbReference type="OrthoDB" id="337038at2759"/>
<dbReference type="PROSITE" id="PS01009">
    <property type="entry name" value="CRISP_1"/>
    <property type="match status" value="1"/>
</dbReference>
<comment type="caution">
    <text evidence="4">The sequence shown here is derived from an EMBL/GenBank/DDBJ whole genome shotgun (WGS) entry which is preliminary data.</text>
</comment>
<evidence type="ECO:0000313" key="4">
    <source>
        <dbReference type="EMBL" id="KAF7723030.1"/>
    </source>
</evidence>
<dbReference type="GO" id="GO:0005576">
    <property type="term" value="C:extracellular region"/>
    <property type="evidence" value="ECO:0007669"/>
    <property type="project" value="InterPro"/>
</dbReference>
<protein>
    <recommendedName>
        <fullName evidence="3">SCP domain-containing protein</fullName>
    </recommendedName>
</protein>
<dbReference type="InterPro" id="IPR035940">
    <property type="entry name" value="CAP_sf"/>
</dbReference>
<proteinExistence type="predicted"/>
<dbReference type="InterPro" id="IPR018244">
    <property type="entry name" value="Allrgn_V5/Tpx1_CS"/>
</dbReference>
<accession>A0A8H7BIE3</accession>
<dbReference type="InterPro" id="IPR014044">
    <property type="entry name" value="CAP_dom"/>
</dbReference>
<dbReference type="Proteomes" id="UP000605846">
    <property type="component" value="Unassembled WGS sequence"/>
</dbReference>
<dbReference type="FunFam" id="3.40.33.10:FF:000010">
    <property type="entry name" value="Predicted protein"/>
    <property type="match status" value="1"/>
</dbReference>
<evidence type="ECO:0000256" key="1">
    <source>
        <dbReference type="SAM" id="MobiDB-lite"/>
    </source>
</evidence>
<reference evidence="4" key="1">
    <citation type="submission" date="2020-01" db="EMBL/GenBank/DDBJ databases">
        <title>Genome Sequencing of Three Apophysomyces-Like Fungal Strains Confirms a Novel Fungal Genus in the Mucoromycota with divergent Burkholderia-like Endosymbiotic Bacteria.</title>
        <authorList>
            <person name="Stajich J.E."/>
            <person name="Macias A.M."/>
            <person name="Carter-House D."/>
            <person name="Lovett B."/>
            <person name="Kasson L.R."/>
            <person name="Berry K."/>
            <person name="Grigoriev I."/>
            <person name="Chang Y."/>
            <person name="Spatafora J."/>
            <person name="Kasson M.T."/>
        </authorList>
    </citation>
    <scope>NUCLEOTIDE SEQUENCE</scope>
    <source>
        <strain evidence="4">NRRL A-21654</strain>
    </source>
</reference>
<feature type="region of interest" description="Disordered" evidence="1">
    <location>
        <begin position="41"/>
        <end position="98"/>
    </location>
</feature>
<gene>
    <name evidence="4" type="ORF">EC973_002406</name>
</gene>
<dbReference type="Gene3D" id="3.40.33.10">
    <property type="entry name" value="CAP"/>
    <property type="match status" value="1"/>
</dbReference>
<name>A0A8H7BIE3_9FUNG</name>
<dbReference type="AlphaFoldDB" id="A0A8H7BIE3"/>
<dbReference type="Pfam" id="PF00188">
    <property type="entry name" value="CAP"/>
    <property type="match status" value="1"/>
</dbReference>
<feature type="signal peptide" evidence="2">
    <location>
        <begin position="1"/>
        <end position="24"/>
    </location>
</feature>
<evidence type="ECO:0000313" key="5">
    <source>
        <dbReference type="Proteomes" id="UP000605846"/>
    </source>
</evidence>
<feature type="chain" id="PRO_5034804128" description="SCP domain-containing protein" evidence="2">
    <location>
        <begin position="25"/>
        <end position="292"/>
    </location>
</feature>
<feature type="compositionally biased region" description="Low complexity" evidence="1">
    <location>
        <begin position="47"/>
        <end position="62"/>
    </location>
</feature>
<dbReference type="EMBL" id="JABAYA010000166">
    <property type="protein sequence ID" value="KAF7723030.1"/>
    <property type="molecule type" value="Genomic_DNA"/>
</dbReference>
<dbReference type="PANTHER" id="PTHR10334">
    <property type="entry name" value="CYSTEINE-RICH SECRETORY PROTEIN-RELATED"/>
    <property type="match status" value="1"/>
</dbReference>
<sequence>MVSYTFLAAPAIAVLAIATQLVEASPYEYYYYYGEGNQVQTHRGQPHHGNNGNHYGNHGNHGQTHRGQKKPNQKKTPTQKKSNQKKPNQKNRGHNNGYYDGGYYDGGYYDGGYDNGGYYDGGYDNGGYNNGGQNNGGGYNNGGQNNGGGHNNGSQKGSATTDTQAILDLHNKYRADHSAPALKWSNTLANYAQNWSDRCVFKHSYGKYGENLAYGYSSWNEAITAWYDEYKLYNYNNPGFSGKTGHFTQIVWKGTTEIGCGVTDCPNLGPLYTCSYNPPGNVEGQYQQNVLP</sequence>
<feature type="compositionally biased region" description="Basic residues" evidence="1">
    <location>
        <begin position="63"/>
        <end position="73"/>
    </location>
</feature>
<evidence type="ECO:0000256" key="2">
    <source>
        <dbReference type="SAM" id="SignalP"/>
    </source>
</evidence>
<dbReference type="PROSITE" id="PS01010">
    <property type="entry name" value="CRISP_2"/>
    <property type="match status" value="1"/>
</dbReference>
<feature type="compositionally biased region" description="Gly residues" evidence="1">
    <location>
        <begin position="135"/>
        <end position="151"/>
    </location>
</feature>
<feature type="compositionally biased region" description="Basic residues" evidence="1">
    <location>
        <begin position="82"/>
        <end position="93"/>
    </location>
</feature>
<dbReference type="SMART" id="SM00198">
    <property type="entry name" value="SCP"/>
    <property type="match status" value="1"/>
</dbReference>
<keyword evidence="2" id="KW-0732">Signal</keyword>
<organism evidence="4 5">
    <name type="scientific">Apophysomyces ossiformis</name>
    <dbReference type="NCBI Taxonomy" id="679940"/>
    <lineage>
        <taxon>Eukaryota</taxon>
        <taxon>Fungi</taxon>
        <taxon>Fungi incertae sedis</taxon>
        <taxon>Mucoromycota</taxon>
        <taxon>Mucoromycotina</taxon>
        <taxon>Mucoromycetes</taxon>
        <taxon>Mucorales</taxon>
        <taxon>Mucorineae</taxon>
        <taxon>Mucoraceae</taxon>
        <taxon>Apophysomyces</taxon>
    </lineage>
</organism>
<dbReference type="InterPro" id="IPR001283">
    <property type="entry name" value="CRISP-related"/>
</dbReference>
<dbReference type="PRINTS" id="PR00837">
    <property type="entry name" value="V5TPXLIKE"/>
</dbReference>
<keyword evidence="5" id="KW-1185">Reference proteome</keyword>
<feature type="domain" description="SCP" evidence="3">
    <location>
        <begin position="161"/>
        <end position="284"/>
    </location>
</feature>
<feature type="region of interest" description="Disordered" evidence="1">
    <location>
        <begin position="135"/>
        <end position="160"/>
    </location>
</feature>
<evidence type="ECO:0000259" key="3">
    <source>
        <dbReference type="SMART" id="SM00198"/>
    </source>
</evidence>
<dbReference type="SUPFAM" id="SSF55797">
    <property type="entry name" value="PR-1-like"/>
    <property type="match status" value="1"/>
</dbReference>